<keyword evidence="3" id="KW-1185">Reference proteome</keyword>
<accession>A0A6G0Z579</accession>
<proteinExistence type="predicted"/>
<protein>
    <submittedName>
        <fullName evidence="2">Uncharacterized protein</fullName>
    </submittedName>
</protein>
<dbReference type="AlphaFoldDB" id="A0A6G0Z579"/>
<dbReference type="Proteomes" id="UP000478052">
    <property type="component" value="Unassembled WGS sequence"/>
</dbReference>
<comment type="caution">
    <text evidence="2">The sequence shown here is derived from an EMBL/GenBank/DDBJ whole genome shotgun (WGS) entry which is preliminary data.</text>
</comment>
<sequence length="146" mass="16953">MQPKSVVSIHVMQLSCSRDYQDLMDDQDVNSNVEKSFIEHLNIKKSEITQNIRKTRKKLKDAPGTSYAHTRDSSDENSNFEGNDDQEKFQRLKLIKPIECPVSKTYSVNNFVMFKYIETLYPGLIISTTEESAIIQSMEKSKTFYR</sequence>
<gene>
    <name evidence="2" type="ORF">FWK35_00000639</name>
</gene>
<evidence type="ECO:0000256" key="1">
    <source>
        <dbReference type="SAM" id="MobiDB-lite"/>
    </source>
</evidence>
<feature type="region of interest" description="Disordered" evidence="1">
    <location>
        <begin position="55"/>
        <end position="83"/>
    </location>
</feature>
<dbReference type="OrthoDB" id="6375801at2759"/>
<evidence type="ECO:0000313" key="2">
    <source>
        <dbReference type="EMBL" id="KAF0765885.1"/>
    </source>
</evidence>
<dbReference type="EMBL" id="VUJU01001306">
    <property type="protein sequence ID" value="KAF0765885.1"/>
    <property type="molecule type" value="Genomic_DNA"/>
</dbReference>
<evidence type="ECO:0000313" key="3">
    <source>
        <dbReference type="Proteomes" id="UP000478052"/>
    </source>
</evidence>
<reference evidence="2 3" key="1">
    <citation type="submission" date="2019-08" db="EMBL/GenBank/DDBJ databases">
        <title>Whole genome of Aphis craccivora.</title>
        <authorList>
            <person name="Voronova N.V."/>
            <person name="Shulinski R.S."/>
            <person name="Bandarenka Y.V."/>
            <person name="Zhorov D.G."/>
            <person name="Warner D."/>
        </authorList>
    </citation>
    <scope>NUCLEOTIDE SEQUENCE [LARGE SCALE GENOMIC DNA]</scope>
    <source>
        <strain evidence="2">180601</strain>
        <tissue evidence="2">Whole Body</tissue>
    </source>
</reference>
<organism evidence="2 3">
    <name type="scientific">Aphis craccivora</name>
    <name type="common">Cowpea aphid</name>
    <dbReference type="NCBI Taxonomy" id="307492"/>
    <lineage>
        <taxon>Eukaryota</taxon>
        <taxon>Metazoa</taxon>
        <taxon>Ecdysozoa</taxon>
        <taxon>Arthropoda</taxon>
        <taxon>Hexapoda</taxon>
        <taxon>Insecta</taxon>
        <taxon>Pterygota</taxon>
        <taxon>Neoptera</taxon>
        <taxon>Paraneoptera</taxon>
        <taxon>Hemiptera</taxon>
        <taxon>Sternorrhyncha</taxon>
        <taxon>Aphidomorpha</taxon>
        <taxon>Aphidoidea</taxon>
        <taxon>Aphididae</taxon>
        <taxon>Aphidini</taxon>
        <taxon>Aphis</taxon>
        <taxon>Aphis</taxon>
    </lineage>
</organism>
<name>A0A6G0Z579_APHCR</name>